<evidence type="ECO:0000313" key="1">
    <source>
        <dbReference type="EMBL" id="MBR7825252.1"/>
    </source>
</evidence>
<reference evidence="1" key="1">
    <citation type="submission" date="2021-04" db="EMBL/GenBank/DDBJ databases">
        <title>Genome based classification of Actinospica acidithermotolerans sp. nov., an actinobacterium isolated from an Indonesian hot spring.</title>
        <authorList>
            <person name="Kusuma A.B."/>
            <person name="Putra K.E."/>
            <person name="Nafisah S."/>
            <person name="Loh J."/>
            <person name="Nouioui I."/>
            <person name="Goodfellow M."/>
        </authorList>
    </citation>
    <scope>NUCLEOTIDE SEQUENCE</scope>
    <source>
        <strain evidence="1">MGRD01-02</strain>
    </source>
</reference>
<evidence type="ECO:0000313" key="2">
    <source>
        <dbReference type="Proteomes" id="UP000676325"/>
    </source>
</evidence>
<accession>A0A941IH18</accession>
<sequence length="969" mass="104054">MSGEQNAMPEQQIFDALQQMREEPYGTARTARTEELVDAAERLGHDEAYAYAMLELLGAYEYGGEIPKAPVLFSRILKLREEKPEAFDEWATHRMFWCFKWITTSLLALPEMPLATIEGWIAHMRTYYSAADKPLSAVYTSRMHLATHTGVDLDFAYELWASRPRDEFSDCEACEARNRGIYWAQRGDDERALRAWQPVLDGKLGCAEEPAATVSHALFSLVRTGRLEEAAAAHRTGYRQTRGKVSMNSEVGRHLEFLARTGNAARGLELLAENRGRFDAPMSPADRLSFLQGIRVLLAELAADGHADVPVPGPGGGTHTAGSLLAELIAESDELARRFDERNGTTHVGDTHRARCAGTALTSEPLPLGVRVTPLTAAPAAAATTASPATAPAGHEVPEDFGELLAEAREAAKTGKPTSGDLWDAVAERAQKEADLDGVLRAELAEHAAAPLIRESAWAEAAAQVRAAADLYEEAGEPGRAVARRARAAWLASRAAQDGGEALWTELDGLLATAEEYQASESISATEYLTVRRNRAAAALDDLHAAVLGREDRSAGGSAALAVFEREVEAYRADAIRLGVPVSVATAAVTAAEAMAGTGRLEPALGQLEIAIPLLEAANRPWALAPVLLQQGRLLTALGRLDEGLAALHRALAEWPPEAAAEAVILQSLAHNRMRAGDRAAGIAHLTTAAARYDRAGDELGAVRTRAELGQALLAADRRVDAVAVLESVLDEPAEERMEREERWQLRLDLGMALKEEGEPQAAAEVLARLAEYMADSSPSPARTLVVCELAGALFQAGMPDEASKAVDRAVAANAEGPNPAALEVALREGATAALNRGAEGFAQALAYLDRADEVNEAAEEVDEPGHRYRRWPETGYNAELRGRVLRAAGRHEEALAAAEAAIAAWRVGGDQTFGKYAESARIAATLEGRLGRRKQAVARLAPVISRAREVGHRQAVEILTKLAEDLSG</sequence>
<keyword evidence="2" id="KW-1185">Reference proteome</keyword>
<dbReference type="EMBL" id="JAGSOH010000004">
    <property type="protein sequence ID" value="MBR7825252.1"/>
    <property type="molecule type" value="Genomic_DNA"/>
</dbReference>
<proteinExistence type="predicted"/>
<comment type="caution">
    <text evidence="1">The sequence shown here is derived from an EMBL/GenBank/DDBJ whole genome shotgun (WGS) entry which is preliminary data.</text>
</comment>
<evidence type="ECO:0008006" key="3">
    <source>
        <dbReference type="Google" id="ProtNLM"/>
    </source>
</evidence>
<dbReference type="AlphaFoldDB" id="A0A941IH18"/>
<gene>
    <name evidence="1" type="ORF">KDK95_02960</name>
</gene>
<organism evidence="1 2">
    <name type="scientific">Actinospica acidithermotolerans</name>
    <dbReference type="NCBI Taxonomy" id="2828514"/>
    <lineage>
        <taxon>Bacteria</taxon>
        <taxon>Bacillati</taxon>
        <taxon>Actinomycetota</taxon>
        <taxon>Actinomycetes</taxon>
        <taxon>Catenulisporales</taxon>
        <taxon>Actinospicaceae</taxon>
        <taxon>Actinospica</taxon>
    </lineage>
</organism>
<dbReference type="InterPro" id="IPR011990">
    <property type="entry name" value="TPR-like_helical_dom_sf"/>
</dbReference>
<dbReference type="RefSeq" id="WP_212516403.1">
    <property type="nucleotide sequence ID" value="NZ_JAGSOH010000004.1"/>
</dbReference>
<dbReference type="Gene3D" id="1.25.40.10">
    <property type="entry name" value="Tetratricopeptide repeat domain"/>
    <property type="match status" value="2"/>
</dbReference>
<dbReference type="SUPFAM" id="SSF48452">
    <property type="entry name" value="TPR-like"/>
    <property type="match status" value="2"/>
</dbReference>
<name>A0A941IH18_9ACTN</name>
<dbReference type="Proteomes" id="UP000676325">
    <property type="component" value="Unassembled WGS sequence"/>
</dbReference>
<protein>
    <recommendedName>
        <fullName evidence="3">Tetratricopeptide repeat protein</fullName>
    </recommendedName>
</protein>